<evidence type="ECO:0000259" key="2">
    <source>
        <dbReference type="Pfam" id="PF18705"/>
    </source>
</evidence>
<dbReference type="Gene3D" id="2.60.40.1630">
    <property type="entry name" value="bacillus anthracis domain"/>
    <property type="match status" value="1"/>
</dbReference>
<dbReference type="InterPro" id="IPR025436">
    <property type="entry name" value="DUF4179"/>
</dbReference>
<reference evidence="3 4" key="1">
    <citation type="submission" date="2019-06" db="EMBL/GenBank/DDBJ databases">
        <title>Psychrobacillus vulpis sp. nov., a new species isolated from feces of a red fox that inhabits in The Tablas de Daimiel Natural Park, Albacete, Spain.</title>
        <authorList>
            <person name="Rodriguez M."/>
            <person name="Reina J.C."/>
            <person name="Bejar V."/>
            <person name="Llamas I."/>
        </authorList>
    </citation>
    <scope>NUCLEOTIDE SEQUENCE [LARGE SCALE GENOMIC DNA]</scope>
    <source>
        <strain evidence="3 4">Z8</strain>
    </source>
</reference>
<dbReference type="AlphaFoldDB" id="A0A544TD63"/>
<dbReference type="Pfam" id="PF18705">
    <property type="entry name" value="DUF5643"/>
    <property type="match status" value="1"/>
</dbReference>
<comment type="caution">
    <text evidence="3">The sequence shown here is derived from an EMBL/GenBank/DDBJ whole genome shotgun (WGS) entry which is preliminary data.</text>
</comment>
<dbReference type="RefSeq" id="WP_142644330.1">
    <property type="nucleotide sequence ID" value="NZ_VDGI01000054.1"/>
</dbReference>
<gene>
    <name evidence="3" type="ORF">FG384_19385</name>
</gene>
<proteinExistence type="predicted"/>
<keyword evidence="4" id="KW-1185">Reference proteome</keyword>
<dbReference type="OrthoDB" id="2446801at2"/>
<evidence type="ECO:0000313" key="3">
    <source>
        <dbReference type="EMBL" id="TQR15404.1"/>
    </source>
</evidence>
<dbReference type="Gene3D" id="2.60.40.1640">
    <property type="entry name" value="Conserved domain protein"/>
    <property type="match status" value="1"/>
</dbReference>
<name>A0A544TD63_9BACI</name>
<dbReference type="Pfam" id="PF13786">
    <property type="entry name" value="DUF4179"/>
    <property type="match status" value="1"/>
</dbReference>
<dbReference type="Proteomes" id="UP000316626">
    <property type="component" value="Unassembled WGS sequence"/>
</dbReference>
<feature type="domain" description="DUF5643" evidence="2">
    <location>
        <begin position="225"/>
        <end position="325"/>
    </location>
</feature>
<dbReference type="EMBL" id="VDGI01000054">
    <property type="protein sequence ID" value="TQR15404.1"/>
    <property type="molecule type" value="Genomic_DNA"/>
</dbReference>
<feature type="domain" description="DUF4179" evidence="1">
    <location>
        <begin position="41"/>
        <end position="126"/>
    </location>
</feature>
<sequence length="340" mass="38367">MNKDKFSRTIDKINVPMEKLMEREKVAIFQAKKKRKVGRTTKRSILVACGLCMSLLGSGFFYTGMAEALSNIPLLRPIYKDFRDIASDKIEHDQLATVINKQDSHNGLTMTVKEVAYDGNRLMVSVIYTGENGLSLREETVGFNYITINGQPIEPAIGSKGQDEIDSNTIIEHHQYTFSTYNENDDVIDIAVYGEDLFGYEGEWTVAFPLEKVAGDIAEFYPAVKTTTADEVYSLTADKVIFSPLSTRIDLTIDYPTEKDEDDTWPWFEFIVVDDKGRVYDKLKLQAGMTGNYGHHMVLTLPPMDNIPQSFTLNPSHTNSEGFSEEIKELELIVPLNNSK</sequence>
<evidence type="ECO:0000259" key="1">
    <source>
        <dbReference type="Pfam" id="PF13786"/>
    </source>
</evidence>
<evidence type="ECO:0000313" key="4">
    <source>
        <dbReference type="Proteomes" id="UP000316626"/>
    </source>
</evidence>
<organism evidence="3 4">
    <name type="scientific">Psychrobacillus vulpis</name>
    <dbReference type="NCBI Taxonomy" id="2325572"/>
    <lineage>
        <taxon>Bacteria</taxon>
        <taxon>Bacillati</taxon>
        <taxon>Bacillota</taxon>
        <taxon>Bacilli</taxon>
        <taxon>Bacillales</taxon>
        <taxon>Bacillaceae</taxon>
        <taxon>Psychrobacillus</taxon>
    </lineage>
</organism>
<accession>A0A544TD63</accession>
<dbReference type="InterPro" id="IPR040680">
    <property type="entry name" value="DUF5643"/>
</dbReference>
<protein>
    <submittedName>
        <fullName evidence="3">DUF4179 domain-containing protein</fullName>
    </submittedName>
</protein>